<accession>A0A1N7AYT2</accession>
<dbReference type="SUPFAM" id="SSF55729">
    <property type="entry name" value="Acyl-CoA N-acyltransferases (Nat)"/>
    <property type="match status" value="1"/>
</dbReference>
<dbReference type="GO" id="GO:0016740">
    <property type="term" value="F:transferase activity"/>
    <property type="evidence" value="ECO:0007669"/>
    <property type="project" value="UniProtKB-KW"/>
</dbReference>
<protein>
    <submittedName>
        <fullName evidence="2">Acetyltransferase involved in cellulose biosynthesis, CelD/BcsL family</fullName>
    </submittedName>
</protein>
<dbReference type="OrthoDB" id="500470at2"/>
<name>A0A1N7AYT2_9BACT</name>
<evidence type="ECO:0000313" key="3">
    <source>
        <dbReference type="Proteomes" id="UP000185924"/>
    </source>
</evidence>
<dbReference type="Pfam" id="PF13480">
    <property type="entry name" value="Acetyltransf_6"/>
    <property type="match status" value="1"/>
</dbReference>
<dbReference type="AlphaFoldDB" id="A0A1N7AYT2"/>
<sequence length="560" mass="63800">MNTLLQKATFQQEDVVKILTGKKALALLAEQSFQLQWDTLYTSCPWSTVFQSRGFVYTWYQSYHTTYSPILAVAYCGEKLTGLLTLAQDDSGRLVGAGANQAEYQVWLTREQTDSYFIKKTLNDLLEQFPQSEISLKFVPANTPLQWLETDLELQKVYFRREVKQPLLSLNKENLSQELRKKNRREKLNRLKRQGELSFMKVTDAQKFSSVLDELAIQSDFRKGAMYNKCAFQEDGYRKEFLKKLFSEGLLHVTLLRVDNTIIASNVGVTGQNWVHLQGINTHSPMQAKHSPGILHFLMLGVMLAEEGIAVFDLTPGNDPYKESLATDFTHATELVFGNKAVVMNRKLKYNLTQYLKDTLPKLGIAGRQIKQMSHETAIMKEKFKLIKRQSLSTLLRKSIRSISKSNDLSIYSVQPVQKEVQEVPVNKNELQDLLCYTPAESLTSKWEFLIDAMRRLESGQHVYTWQKNGHLLGYAWLSEPKASKPTTFFQLELPEQAIVLHSFYCPSLDHAKTAAFIRAIVAHSNVSNDLPLYAVAKSTDKAVCRVLELLYPSTPASSN</sequence>
<dbReference type="InterPro" id="IPR016181">
    <property type="entry name" value="Acyl_CoA_acyltransferase"/>
</dbReference>
<keyword evidence="3" id="KW-1185">Reference proteome</keyword>
<proteinExistence type="predicted"/>
<evidence type="ECO:0000259" key="1">
    <source>
        <dbReference type="Pfam" id="PF13480"/>
    </source>
</evidence>
<dbReference type="EMBL" id="FTNM01000006">
    <property type="protein sequence ID" value="SIR44201.1"/>
    <property type="molecule type" value="Genomic_DNA"/>
</dbReference>
<dbReference type="InterPro" id="IPR038740">
    <property type="entry name" value="BioF2-like_GNAT_dom"/>
</dbReference>
<gene>
    <name evidence="2" type="ORF">SAMN05421545_3680</name>
</gene>
<feature type="domain" description="BioF2-like acetyltransferase" evidence="1">
    <location>
        <begin position="181"/>
        <end position="323"/>
    </location>
</feature>
<organism evidence="2 3">
    <name type="scientific">Pontibacter lucknowensis</name>
    <dbReference type="NCBI Taxonomy" id="1077936"/>
    <lineage>
        <taxon>Bacteria</taxon>
        <taxon>Pseudomonadati</taxon>
        <taxon>Bacteroidota</taxon>
        <taxon>Cytophagia</taxon>
        <taxon>Cytophagales</taxon>
        <taxon>Hymenobacteraceae</taxon>
        <taxon>Pontibacter</taxon>
    </lineage>
</organism>
<reference evidence="3" key="1">
    <citation type="submission" date="2017-01" db="EMBL/GenBank/DDBJ databases">
        <authorList>
            <person name="Varghese N."/>
            <person name="Submissions S."/>
        </authorList>
    </citation>
    <scope>NUCLEOTIDE SEQUENCE [LARGE SCALE GENOMIC DNA]</scope>
    <source>
        <strain evidence="3">DM9</strain>
    </source>
</reference>
<evidence type="ECO:0000313" key="2">
    <source>
        <dbReference type="EMBL" id="SIR44201.1"/>
    </source>
</evidence>
<keyword evidence="2" id="KW-0808">Transferase</keyword>
<dbReference type="Proteomes" id="UP000185924">
    <property type="component" value="Unassembled WGS sequence"/>
</dbReference>
<dbReference type="RefSeq" id="WP_076423150.1">
    <property type="nucleotide sequence ID" value="NZ_FTNM01000006.1"/>
</dbReference>
<dbReference type="STRING" id="1077936.SAMN05421545_3680"/>